<dbReference type="PIRSF" id="PIRSF001771">
    <property type="entry name" value="Cyclin_A_B_D_E"/>
    <property type="match status" value="1"/>
</dbReference>
<keyword evidence="3" id="KW-0131">Cell cycle</keyword>
<dbReference type="InterPro" id="IPR036915">
    <property type="entry name" value="Cyclin-like_sf"/>
</dbReference>
<proteinExistence type="inferred from homology"/>
<dbReference type="InterPro" id="IPR013763">
    <property type="entry name" value="Cyclin-like_dom"/>
</dbReference>
<dbReference type="AlphaFoldDB" id="A0AAU9K4D8"/>
<dbReference type="InterPro" id="IPR048258">
    <property type="entry name" value="Cyclins_cyclin-box"/>
</dbReference>
<evidence type="ECO:0000259" key="5">
    <source>
        <dbReference type="SMART" id="SM00385"/>
    </source>
</evidence>
<feature type="domain" description="Cyclin-like" evidence="5">
    <location>
        <begin position="191"/>
        <end position="268"/>
    </location>
</feature>
<keyword evidence="1" id="KW-0132">Cell division</keyword>
<dbReference type="CDD" id="cd20507">
    <property type="entry name" value="CYCLIN_CCNB1-like_rpt1"/>
    <property type="match status" value="1"/>
</dbReference>
<dbReference type="GO" id="GO:0044772">
    <property type="term" value="P:mitotic cell cycle phase transition"/>
    <property type="evidence" value="ECO:0007669"/>
    <property type="project" value="InterPro"/>
</dbReference>
<accession>A0AAU9K4D8</accession>
<dbReference type="SUPFAM" id="SSF47954">
    <property type="entry name" value="Cyclin-like"/>
    <property type="match status" value="2"/>
</dbReference>
<name>A0AAU9K4D8_9CILI</name>
<dbReference type="Gene3D" id="1.10.472.10">
    <property type="entry name" value="Cyclin-like"/>
    <property type="match status" value="2"/>
</dbReference>
<dbReference type="GO" id="GO:0016538">
    <property type="term" value="F:cyclin-dependent protein serine/threonine kinase regulator activity"/>
    <property type="evidence" value="ECO:0007669"/>
    <property type="project" value="InterPro"/>
</dbReference>
<evidence type="ECO:0000256" key="2">
    <source>
        <dbReference type="ARBA" id="ARBA00023127"/>
    </source>
</evidence>
<evidence type="ECO:0008006" key="9">
    <source>
        <dbReference type="Google" id="ProtNLM"/>
    </source>
</evidence>
<protein>
    <recommendedName>
        <fullName evidence="9">Cyclin N-terminal domain-containing protein</fullName>
    </recommendedName>
</protein>
<reference evidence="7" key="1">
    <citation type="submission" date="2021-09" db="EMBL/GenBank/DDBJ databases">
        <authorList>
            <consortium name="AG Swart"/>
            <person name="Singh M."/>
            <person name="Singh A."/>
            <person name="Seah K."/>
            <person name="Emmerich C."/>
        </authorList>
    </citation>
    <scope>NUCLEOTIDE SEQUENCE</scope>
    <source>
        <strain evidence="7">ATCC30299</strain>
    </source>
</reference>
<dbReference type="Proteomes" id="UP001162131">
    <property type="component" value="Unassembled WGS sequence"/>
</dbReference>
<dbReference type="FunFam" id="1.10.472.10:FF:000001">
    <property type="entry name" value="G2/mitotic-specific cyclin"/>
    <property type="match status" value="1"/>
</dbReference>
<organism evidence="7 8">
    <name type="scientific">Blepharisma stoltei</name>
    <dbReference type="NCBI Taxonomy" id="1481888"/>
    <lineage>
        <taxon>Eukaryota</taxon>
        <taxon>Sar</taxon>
        <taxon>Alveolata</taxon>
        <taxon>Ciliophora</taxon>
        <taxon>Postciliodesmatophora</taxon>
        <taxon>Heterotrichea</taxon>
        <taxon>Heterotrichida</taxon>
        <taxon>Blepharismidae</taxon>
        <taxon>Blepharisma</taxon>
    </lineage>
</organism>
<feature type="domain" description="Cyclin C-terminal" evidence="6">
    <location>
        <begin position="187"/>
        <end position="299"/>
    </location>
</feature>
<dbReference type="InterPro" id="IPR046965">
    <property type="entry name" value="Cyclin_A/B-like"/>
</dbReference>
<dbReference type="EMBL" id="CAJZBQ010000056">
    <property type="protein sequence ID" value="CAG9333096.1"/>
    <property type="molecule type" value="Genomic_DNA"/>
</dbReference>
<dbReference type="InterPro" id="IPR039361">
    <property type="entry name" value="Cyclin"/>
</dbReference>
<evidence type="ECO:0000313" key="8">
    <source>
        <dbReference type="Proteomes" id="UP001162131"/>
    </source>
</evidence>
<sequence length="299" mass="34553">MNLTDISKENQFADPKSYKIPSSRSALKSLNLSAFLNVSQIPAEIQNPDPQLVSEYAVEISNNLKIQENSYQISHEYMKLQPDINLKHRAVLIDWIISAHKHFKLLTETLFLTVYLIDRYLEKRAVTRQQLQLVGVTALFVSAKYEEIYPPEVKDFVNITDRAYTKDQVVKMEREMLTTLEFNITFPSAWRFFERFSLITSLNPQGQSVGQYVLELALVEYHMLKYKASLKAASAAYLGHKIFNRDYVWSTEGFSEAEIKECAKDLLILFQAASKHPLSAVREKFSRPQYHDVSNLRLS</sequence>
<keyword evidence="2 4" id="KW-0195">Cyclin</keyword>
<dbReference type="Pfam" id="PF02984">
    <property type="entry name" value="Cyclin_C"/>
    <property type="match status" value="1"/>
</dbReference>
<dbReference type="GO" id="GO:0051301">
    <property type="term" value="P:cell division"/>
    <property type="evidence" value="ECO:0007669"/>
    <property type="project" value="UniProtKB-KW"/>
</dbReference>
<evidence type="ECO:0000313" key="7">
    <source>
        <dbReference type="EMBL" id="CAG9333096.1"/>
    </source>
</evidence>
<dbReference type="InterPro" id="IPR004367">
    <property type="entry name" value="Cyclin_C-dom"/>
</dbReference>
<comment type="similarity">
    <text evidence="4">Belongs to the cyclin family.</text>
</comment>
<dbReference type="SMART" id="SM01332">
    <property type="entry name" value="Cyclin_C"/>
    <property type="match status" value="1"/>
</dbReference>
<dbReference type="SMART" id="SM00385">
    <property type="entry name" value="CYCLIN"/>
    <property type="match status" value="2"/>
</dbReference>
<dbReference type="PANTHER" id="PTHR10177">
    <property type="entry name" value="CYCLINS"/>
    <property type="match status" value="1"/>
</dbReference>
<evidence type="ECO:0000259" key="6">
    <source>
        <dbReference type="SMART" id="SM01332"/>
    </source>
</evidence>
<dbReference type="InterPro" id="IPR006671">
    <property type="entry name" value="Cyclin_N"/>
</dbReference>
<gene>
    <name evidence="7" type="ORF">BSTOLATCC_MIC57916</name>
</gene>
<dbReference type="Pfam" id="PF00134">
    <property type="entry name" value="Cyclin_N"/>
    <property type="match status" value="1"/>
</dbReference>
<comment type="caution">
    <text evidence="7">The sequence shown here is derived from an EMBL/GenBank/DDBJ whole genome shotgun (WGS) entry which is preliminary data.</text>
</comment>
<keyword evidence="8" id="KW-1185">Reference proteome</keyword>
<evidence type="ECO:0000256" key="3">
    <source>
        <dbReference type="ARBA" id="ARBA00023306"/>
    </source>
</evidence>
<evidence type="ECO:0000256" key="1">
    <source>
        <dbReference type="ARBA" id="ARBA00022618"/>
    </source>
</evidence>
<evidence type="ECO:0000256" key="4">
    <source>
        <dbReference type="RuleBase" id="RU000383"/>
    </source>
</evidence>
<dbReference type="PROSITE" id="PS00292">
    <property type="entry name" value="CYCLINS"/>
    <property type="match status" value="1"/>
</dbReference>
<feature type="domain" description="Cyclin-like" evidence="5">
    <location>
        <begin position="94"/>
        <end position="178"/>
    </location>
</feature>